<dbReference type="InterPro" id="IPR007055">
    <property type="entry name" value="BON_dom"/>
</dbReference>
<evidence type="ECO:0000259" key="1">
    <source>
        <dbReference type="PROSITE" id="PS50914"/>
    </source>
</evidence>
<dbReference type="Proteomes" id="UP001523369">
    <property type="component" value="Unassembled WGS sequence"/>
</dbReference>
<organism evidence="2 3">
    <name type="scientific">Paractinoplanes aksuensis</name>
    <dbReference type="NCBI Taxonomy" id="2939490"/>
    <lineage>
        <taxon>Bacteria</taxon>
        <taxon>Bacillati</taxon>
        <taxon>Actinomycetota</taxon>
        <taxon>Actinomycetes</taxon>
        <taxon>Micromonosporales</taxon>
        <taxon>Micromonosporaceae</taxon>
        <taxon>Paractinoplanes</taxon>
    </lineage>
</organism>
<dbReference type="RefSeq" id="WP_253243664.1">
    <property type="nucleotide sequence ID" value="NZ_JAMYJR010000062.1"/>
</dbReference>
<keyword evidence="3" id="KW-1185">Reference proteome</keyword>
<dbReference type="EMBL" id="JAMYJR010000062">
    <property type="protein sequence ID" value="MCO8277654.1"/>
    <property type="molecule type" value="Genomic_DNA"/>
</dbReference>
<accession>A0ABT1E3F4</accession>
<sequence>MMPLEPDPDDRWVYPIITPSHETIEADIRIADAAAVALGCDARMRGRHLEVLVQNRVVVLLGEVESEQVRVAAAVVAWAVPEVFDVSNQLTVTRQPDDPAT</sequence>
<evidence type="ECO:0000313" key="2">
    <source>
        <dbReference type="EMBL" id="MCO8277654.1"/>
    </source>
</evidence>
<protein>
    <submittedName>
        <fullName evidence="2">BON domain-containing protein</fullName>
    </submittedName>
</protein>
<name>A0ABT1E3F4_9ACTN</name>
<comment type="caution">
    <text evidence="2">The sequence shown here is derived from an EMBL/GenBank/DDBJ whole genome shotgun (WGS) entry which is preliminary data.</text>
</comment>
<feature type="domain" description="BON" evidence="1">
    <location>
        <begin position="26"/>
        <end position="94"/>
    </location>
</feature>
<reference evidence="2 3" key="1">
    <citation type="submission" date="2022-06" db="EMBL/GenBank/DDBJ databases">
        <title>New Species of the Genus Actinoplanes, ActinopZanes ferrugineus.</title>
        <authorList>
            <person name="Ding P."/>
        </authorList>
    </citation>
    <scope>NUCLEOTIDE SEQUENCE [LARGE SCALE GENOMIC DNA]</scope>
    <source>
        <strain evidence="2 3">TRM88003</strain>
    </source>
</reference>
<dbReference type="PROSITE" id="PS50914">
    <property type="entry name" value="BON"/>
    <property type="match status" value="1"/>
</dbReference>
<gene>
    <name evidence="2" type="ORF">M1L60_44465</name>
</gene>
<proteinExistence type="predicted"/>
<evidence type="ECO:0000313" key="3">
    <source>
        <dbReference type="Proteomes" id="UP001523369"/>
    </source>
</evidence>
<dbReference type="Gene3D" id="3.30.1340.30">
    <property type="match status" value="1"/>
</dbReference>
<dbReference type="Pfam" id="PF04972">
    <property type="entry name" value="BON"/>
    <property type="match status" value="1"/>
</dbReference>